<dbReference type="SUPFAM" id="SSF47473">
    <property type="entry name" value="EF-hand"/>
    <property type="match status" value="1"/>
</dbReference>
<keyword evidence="2" id="KW-0106">Calcium</keyword>
<feature type="compositionally biased region" description="Low complexity" evidence="3">
    <location>
        <begin position="54"/>
        <end position="75"/>
    </location>
</feature>
<reference evidence="5" key="1">
    <citation type="journal article" date="2020" name="Stud. Mycol.">
        <title>101 Dothideomycetes genomes: a test case for predicting lifestyles and emergence of pathogens.</title>
        <authorList>
            <person name="Haridas S."/>
            <person name="Albert R."/>
            <person name="Binder M."/>
            <person name="Bloem J."/>
            <person name="Labutti K."/>
            <person name="Salamov A."/>
            <person name="Andreopoulos B."/>
            <person name="Baker S."/>
            <person name="Barry K."/>
            <person name="Bills G."/>
            <person name="Bluhm B."/>
            <person name="Cannon C."/>
            <person name="Castanera R."/>
            <person name="Culley D."/>
            <person name="Daum C."/>
            <person name="Ezra D."/>
            <person name="Gonzalez J."/>
            <person name="Henrissat B."/>
            <person name="Kuo A."/>
            <person name="Liang C."/>
            <person name="Lipzen A."/>
            <person name="Lutzoni F."/>
            <person name="Magnuson J."/>
            <person name="Mondo S."/>
            <person name="Nolan M."/>
            <person name="Ohm R."/>
            <person name="Pangilinan J."/>
            <person name="Park H.-J."/>
            <person name="Ramirez L."/>
            <person name="Alfaro M."/>
            <person name="Sun H."/>
            <person name="Tritt A."/>
            <person name="Yoshinaga Y."/>
            <person name="Zwiers L.-H."/>
            <person name="Turgeon B."/>
            <person name="Goodwin S."/>
            <person name="Spatafora J."/>
            <person name="Crous P."/>
            <person name="Grigoriev I."/>
        </authorList>
    </citation>
    <scope>NUCLEOTIDE SEQUENCE</scope>
    <source>
        <strain evidence="5">CBS 130266</strain>
    </source>
</reference>
<dbReference type="OrthoDB" id="429467at2759"/>
<evidence type="ECO:0000259" key="4">
    <source>
        <dbReference type="PROSITE" id="PS50222"/>
    </source>
</evidence>
<dbReference type="PANTHER" id="PTHR23049">
    <property type="entry name" value="MYOSIN REGULATORY LIGHT CHAIN 2"/>
    <property type="match status" value="1"/>
</dbReference>
<accession>A0A9P4NZR1</accession>
<feature type="compositionally biased region" description="Low complexity" evidence="3">
    <location>
        <begin position="129"/>
        <end position="145"/>
    </location>
</feature>
<dbReference type="PROSITE" id="PS50222">
    <property type="entry name" value="EF_HAND_2"/>
    <property type="match status" value="2"/>
</dbReference>
<keyword evidence="1" id="KW-0677">Repeat</keyword>
<evidence type="ECO:0000256" key="3">
    <source>
        <dbReference type="SAM" id="MobiDB-lite"/>
    </source>
</evidence>
<feature type="region of interest" description="Disordered" evidence="3">
    <location>
        <begin position="1"/>
        <end position="168"/>
    </location>
</feature>
<feature type="compositionally biased region" description="Low complexity" evidence="3">
    <location>
        <begin position="87"/>
        <end position="98"/>
    </location>
</feature>
<dbReference type="AlphaFoldDB" id="A0A9P4NZR1"/>
<dbReference type="CDD" id="cd00051">
    <property type="entry name" value="EFh"/>
    <property type="match status" value="1"/>
</dbReference>
<keyword evidence="6" id="KW-1185">Reference proteome</keyword>
<feature type="domain" description="EF-hand" evidence="4">
    <location>
        <begin position="236"/>
        <end position="271"/>
    </location>
</feature>
<dbReference type="InterPro" id="IPR018247">
    <property type="entry name" value="EF_Hand_1_Ca_BS"/>
</dbReference>
<dbReference type="Proteomes" id="UP000800235">
    <property type="component" value="Unassembled WGS sequence"/>
</dbReference>
<dbReference type="SMART" id="SM00054">
    <property type="entry name" value="EFh"/>
    <property type="match status" value="2"/>
</dbReference>
<feature type="compositionally biased region" description="Polar residues" evidence="3">
    <location>
        <begin position="99"/>
        <end position="110"/>
    </location>
</feature>
<dbReference type="InterPro" id="IPR002048">
    <property type="entry name" value="EF_hand_dom"/>
</dbReference>
<dbReference type="InterPro" id="IPR050403">
    <property type="entry name" value="Myosin_RLC"/>
</dbReference>
<dbReference type="GO" id="GO:0005509">
    <property type="term" value="F:calcium ion binding"/>
    <property type="evidence" value="ECO:0007669"/>
    <property type="project" value="InterPro"/>
</dbReference>
<feature type="domain" description="EF-hand" evidence="4">
    <location>
        <begin position="166"/>
        <end position="201"/>
    </location>
</feature>
<dbReference type="Gene3D" id="1.10.238.10">
    <property type="entry name" value="EF-hand"/>
    <property type="match status" value="1"/>
</dbReference>
<organism evidence="5 6">
    <name type="scientific">Tothia fuscella</name>
    <dbReference type="NCBI Taxonomy" id="1048955"/>
    <lineage>
        <taxon>Eukaryota</taxon>
        <taxon>Fungi</taxon>
        <taxon>Dikarya</taxon>
        <taxon>Ascomycota</taxon>
        <taxon>Pezizomycotina</taxon>
        <taxon>Dothideomycetes</taxon>
        <taxon>Pleosporomycetidae</taxon>
        <taxon>Venturiales</taxon>
        <taxon>Cylindrosympodiaceae</taxon>
        <taxon>Tothia</taxon>
    </lineage>
</organism>
<protein>
    <recommendedName>
        <fullName evidence="4">EF-hand domain-containing protein</fullName>
    </recommendedName>
</protein>
<evidence type="ECO:0000313" key="6">
    <source>
        <dbReference type="Proteomes" id="UP000800235"/>
    </source>
</evidence>
<dbReference type="InterPro" id="IPR011992">
    <property type="entry name" value="EF-hand-dom_pair"/>
</dbReference>
<sequence>MSTPPNNLKPAPLSFNSARASPFRRPESPLGRSPSTLRAPTPQSSPLKQSTPGPSALQLSASASQSSLRALSPAATEDRSWLTTRGTSAPPAAPTSPTRLSNSDMNNFGNSLAPAKPNFDSPTSQTTPTASRQTYSRTTSSATARPLPTLKNIKSNNDPFSGTPPHHLHTMRESFAVLDRNNTGSINPADVAQQLSELGLDSSSTALSSYFPPSNPQNINLASYLSLLSSDLANLSRQEELMAAFSAFDEDDSGQIDVGELREAVLSTMPEPGSGDRQLSEREVDRVMEGFVGRRAFKRGGVGNSSGLGGNKKDVFRYGDFVAGIWGGNGETQKVDV</sequence>
<gene>
    <name evidence="5" type="ORF">EJ08DRAFT_729989</name>
</gene>
<dbReference type="PROSITE" id="PS00018">
    <property type="entry name" value="EF_HAND_1"/>
    <property type="match status" value="2"/>
</dbReference>
<evidence type="ECO:0000313" key="5">
    <source>
        <dbReference type="EMBL" id="KAF2435504.1"/>
    </source>
</evidence>
<evidence type="ECO:0000256" key="1">
    <source>
        <dbReference type="ARBA" id="ARBA00022737"/>
    </source>
</evidence>
<feature type="compositionally biased region" description="Polar residues" evidence="3">
    <location>
        <begin position="33"/>
        <end position="53"/>
    </location>
</feature>
<evidence type="ECO:0000256" key="2">
    <source>
        <dbReference type="ARBA" id="ARBA00022837"/>
    </source>
</evidence>
<comment type="caution">
    <text evidence="5">The sequence shown here is derived from an EMBL/GenBank/DDBJ whole genome shotgun (WGS) entry which is preliminary data.</text>
</comment>
<dbReference type="EMBL" id="MU007013">
    <property type="protein sequence ID" value="KAF2435504.1"/>
    <property type="molecule type" value="Genomic_DNA"/>
</dbReference>
<proteinExistence type="predicted"/>
<name>A0A9P4NZR1_9PEZI</name>